<dbReference type="OrthoDB" id="443318at2759"/>
<keyword evidence="2 7" id="KW-0121">Carboxypeptidase</keyword>
<dbReference type="EMBL" id="GG662647">
    <property type="protein sequence ID" value="EAR98773.1"/>
    <property type="molecule type" value="Genomic_DNA"/>
</dbReference>
<keyword evidence="6" id="KW-0325">Glycoprotein</keyword>
<dbReference type="GO" id="GO:0004185">
    <property type="term" value="F:serine-type carboxypeptidase activity"/>
    <property type="evidence" value="ECO:0007669"/>
    <property type="project" value="UniProtKB-UniRule"/>
</dbReference>
<dbReference type="ESTHER" id="tetts-q23qw5">
    <property type="family name" value="Carboxypeptidase_S10"/>
</dbReference>
<dbReference type="PROSITE" id="PS00560">
    <property type="entry name" value="CARBOXYPEPT_SER_HIS"/>
    <property type="match status" value="1"/>
</dbReference>
<evidence type="ECO:0000256" key="1">
    <source>
        <dbReference type="ARBA" id="ARBA00009431"/>
    </source>
</evidence>
<dbReference type="InParanoid" id="Q23QW5"/>
<dbReference type="PRINTS" id="PR00724">
    <property type="entry name" value="CRBOXYPTASEC"/>
</dbReference>
<evidence type="ECO:0000256" key="4">
    <source>
        <dbReference type="ARBA" id="ARBA00022729"/>
    </source>
</evidence>
<keyword evidence="5 7" id="KW-0378">Hydrolase</keyword>
<evidence type="ECO:0000256" key="2">
    <source>
        <dbReference type="ARBA" id="ARBA00022645"/>
    </source>
</evidence>
<dbReference type="Pfam" id="PF00450">
    <property type="entry name" value="Peptidase_S10"/>
    <property type="match status" value="1"/>
</dbReference>
<dbReference type="PANTHER" id="PTHR11802:SF113">
    <property type="entry name" value="SERINE CARBOXYPEPTIDASE CTSA-4.1"/>
    <property type="match status" value="1"/>
</dbReference>
<evidence type="ECO:0000313" key="8">
    <source>
        <dbReference type="EMBL" id="EAR98773.1"/>
    </source>
</evidence>
<dbReference type="MEROPS" id="S10.009"/>
<dbReference type="InterPro" id="IPR018202">
    <property type="entry name" value="Ser_caboxypep_ser_AS"/>
</dbReference>
<dbReference type="OMA" id="NQMPNGC"/>
<accession>Q23QW5</accession>
<dbReference type="PANTHER" id="PTHR11802">
    <property type="entry name" value="SERINE PROTEASE FAMILY S10 SERINE CARBOXYPEPTIDASE"/>
    <property type="match status" value="1"/>
</dbReference>
<organism evidence="8 9">
    <name type="scientific">Tetrahymena thermophila (strain SB210)</name>
    <dbReference type="NCBI Taxonomy" id="312017"/>
    <lineage>
        <taxon>Eukaryota</taxon>
        <taxon>Sar</taxon>
        <taxon>Alveolata</taxon>
        <taxon>Ciliophora</taxon>
        <taxon>Intramacronucleata</taxon>
        <taxon>Oligohymenophorea</taxon>
        <taxon>Hymenostomatida</taxon>
        <taxon>Tetrahymenina</taxon>
        <taxon>Tetrahymenidae</taxon>
        <taxon>Tetrahymena</taxon>
    </lineage>
</organism>
<dbReference type="InterPro" id="IPR001563">
    <property type="entry name" value="Peptidase_S10"/>
</dbReference>
<dbReference type="AlphaFoldDB" id="Q23QW5"/>
<evidence type="ECO:0000256" key="3">
    <source>
        <dbReference type="ARBA" id="ARBA00022670"/>
    </source>
</evidence>
<dbReference type="SUPFAM" id="SSF53474">
    <property type="entry name" value="alpha/beta-Hydrolases"/>
    <property type="match status" value="1"/>
</dbReference>
<keyword evidence="4 7" id="KW-0732">Signal</keyword>
<feature type="signal peptide" evidence="7">
    <location>
        <begin position="1"/>
        <end position="16"/>
    </location>
</feature>
<dbReference type="RefSeq" id="XP_001019018.1">
    <property type="nucleotide sequence ID" value="XM_001019018.1"/>
</dbReference>
<sequence length="414" mass="45978">MRKAIVLFALLALGYCTQNPLFLNETYTTGLINIGKDSDIFYWHFESRRNATADPLVIWLTGGPGCSSELALFLENGPFTVNDNQTLDSNPYSWNNQANLVFVDQPVGTGFSKAANDELVRNEDEVAEDFYAFLLGFLQQNPQYIGRPLFLTGESYAGHYIPAIGAELAKQKNPKINLQGLAIGNGWVTPKLQNPAYGTYAYENKLISGLQYYAFTKPVLATCEALISINAPLSLTNTVCGLGYQSIVGFGQTPKFNVYDIRKQCLGSLCYNMTNLDNFLARNDVKSALGVSGRTWQECSNTVYAALSHDEIVNLADKVAYVLESGIKVLVYSGDQDFQCNYLGGIAWTDSMKWSHQTEFQNAKYSDYKLNGQAAGKFKKAENLEFLIVYQAGHQVPMDQPQFALYMINSFISS</sequence>
<keyword evidence="3 7" id="KW-0645">Protease</keyword>
<name>Q23QW5_TETTS</name>
<dbReference type="STRING" id="312017.Q23QW5"/>
<dbReference type="InterPro" id="IPR029058">
    <property type="entry name" value="AB_hydrolase_fold"/>
</dbReference>
<dbReference type="KEGG" id="tet:TTHERM_00249680"/>
<dbReference type="Proteomes" id="UP000009168">
    <property type="component" value="Unassembled WGS sequence"/>
</dbReference>
<evidence type="ECO:0000313" key="9">
    <source>
        <dbReference type="Proteomes" id="UP000009168"/>
    </source>
</evidence>
<dbReference type="eggNOG" id="KOG1282">
    <property type="taxonomic scope" value="Eukaryota"/>
</dbReference>
<dbReference type="Gene3D" id="3.40.50.1820">
    <property type="entry name" value="alpha/beta hydrolase"/>
    <property type="match status" value="1"/>
</dbReference>
<dbReference type="PROSITE" id="PS00131">
    <property type="entry name" value="CARBOXYPEPT_SER_SER"/>
    <property type="match status" value="1"/>
</dbReference>
<feature type="chain" id="PRO_5005142864" description="Carboxypeptidase" evidence="7">
    <location>
        <begin position="17"/>
        <end position="414"/>
    </location>
</feature>
<dbReference type="GeneID" id="7843206"/>
<gene>
    <name evidence="8" type="ORF">TTHERM_00249680</name>
</gene>
<keyword evidence="9" id="KW-1185">Reference proteome</keyword>
<evidence type="ECO:0000256" key="5">
    <source>
        <dbReference type="ARBA" id="ARBA00022801"/>
    </source>
</evidence>
<dbReference type="EC" id="3.4.16.-" evidence="7"/>
<protein>
    <recommendedName>
        <fullName evidence="7">Carboxypeptidase</fullName>
        <ecNumber evidence="7">3.4.16.-</ecNumber>
    </recommendedName>
</protein>
<evidence type="ECO:0000256" key="6">
    <source>
        <dbReference type="ARBA" id="ARBA00023180"/>
    </source>
</evidence>
<dbReference type="InterPro" id="IPR033124">
    <property type="entry name" value="Ser_caboxypep_his_AS"/>
</dbReference>
<reference evidence="9" key="1">
    <citation type="journal article" date="2006" name="PLoS Biol.">
        <title>Macronuclear genome sequence of the ciliate Tetrahymena thermophila, a model eukaryote.</title>
        <authorList>
            <person name="Eisen J.A."/>
            <person name="Coyne R.S."/>
            <person name="Wu M."/>
            <person name="Wu D."/>
            <person name="Thiagarajan M."/>
            <person name="Wortman J.R."/>
            <person name="Badger J.H."/>
            <person name="Ren Q."/>
            <person name="Amedeo P."/>
            <person name="Jones K.M."/>
            <person name="Tallon L.J."/>
            <person name="Delcher A.L."/>
            <person name="Salzberg S.L."/>
            <person name="Silva J.C."/>
            <person name="Haas B.J."/>
            <person name="Majoros W.H."/>
            <person name="Farzad M."/>
            <person name="Carlton J.M."/>
            <person name="Smith R.K. Jr."/>
            <person name="Garg J."/>
            <person name="Pearlman R.E."/>
            <person name="Karrer K.M."/>
            <person name="Sun L."/>
            <person name="Manning G."/>
            <person name="Elde N.C."/>
            <person name="Turkewitz A.P."/>
            <person name="Asai D.J."/>
            <person name="Wilkes D.E."/>
            <person name="Wang Y."/>
            <person name="Cai H."/>
            <person name="Collins K."/>
            <person name="Stewart B.A."/>
            <person name="Lee S.R."/>
            <person name="Wilamowska K."/>
            <person name="Weinberg Z."/>
            <person name="Ruzzo W.L."/>
            <person name="Wloga D."/>
            <person name="Gaertig J."/>
            <person name="Frankel J."/>
            <person name="Tsao C.-C."/>
            <person name="Gorovsky M.A."/>
            <person name="Keeling P.J."/>
            <person name="Waller R.F."/>
            <person name="Patron N.J."/>
            <person name="Cherry J.M."/>
            <person name="Stover N.A."/>
            <person name="Krieger C.J."/>
            <person name="del Toro C."/>
            <person name="Ryder H.F."/>
            <person name="Williamson S.C."/>
            <person name="Barbeau R.A."/>
            <person name="Hamilton E.P."/>
            <person name="Orias E."/>
        </authorList>
    </citation>
    <scope>NUCLEOTIDE SEQUENCE [LARGE SCALE GENOMIC DNA]</scope>
    <source>
        <strain evidence="9">SB210</strain>
    </source>
</reference>
<proteinExistence type="inferred from homology"/>
<comment type="similarity">
    <text evidence="1 7">Belongs to the peptidase S10 family.</text>
</comment>
<dbReference type="GO" id="GO:0006508">
    <property type="term" value="P:proteolysis"/>
    <property type="evidence" value="ECO:0007669"/>
    <property type="project" value="UniProtKB-KW"/>
</dbReference>
<evidence type="ECO:0000256" key="7">
    <source>
        <dbReference type="RuleBase" id="RU361156"/>
    </source>
</evidence>
<dbReference type="HOGENOM" id="CLU_008523_10_1_1"/>